<evidence type="ECO:0000313" key="4">
    <source>
        <dbReference type="Proteomes" id="UP000297245"/>
    </source>
</evidence>
<dbReference type="EMBL" id="ML179345">
    <property type="protein sequence ID" value="THU90136.1"/>
    <property type="molecule type" value="Genomic_DNA"/>
</dbReference>
<name>A0A4S8LLI7_DENBC</name>
<feature type="non-terminal residue" evidence="2">
    <location>
        <position position="253"/>
    </location>
</feature>
<dbReference type="Pfam" id="PF20209">
    <property type="entry name" value="DUF6570"/>
    <property type="match status" value="1"/>
</dbReference>
<reference evidence="2 4" key="1">
    <citation type="journal article" date="2019" name="Nat. Ecol. Evol.">
        <title>Megaphylogeny resolves global patterns of mushroom evolution.</title>
        <authorList>
            <person name="Varga T."/>
            <person name="Krizsan K."/>
            <person name="Foldi C."/>
            <person name="Dima B."/>
            <person name="Sanchez-Garcia M."/>
            <person name="Sanchez-Ramirez S."/>
            <person name="Szollosi G.J."/>
            <person name="Szarkandi J.G."/>
            <person name="Papp V."/>
            <person name="Albert L."/>
            <person name="Andreopoulos W."/>
            <person name="Angelini C."/>
            <person name="Antonin V."/>
            <person name="Barry K.W."/>
            <person name="Bougher N.L."/>
            <person name="Buchanan P."/>
            <person name="Buyck B."/>
            <person name="Bense V."/>
            <person name="Catcheside P."/>
            <person name="Chovatia M."/>
            <person name="Cooper J."/>
            <person name="Damon W."/>
            <person name="Desjardin D."/>
            <person name="Finy P."/>
            <person name="Geml J."/>
            <person name="Haridas S."/>
            <person name="Hughes K."/>
            <person name="Justo A."/>
            <person name="Karasinski D."/>
            <person name="Kautmanova I."/>
            <person name="Kiss B."/>
            <person name="Kocsube S."/>
            <person name="Kotiranta H."/>
            <person name="LaButti K.M."/>
            <person name="Lechner B.E."/>
            <person name="Liimatainen K."/>
            <person name="Lipzen A."/>
            <person name="Lukacs Z."/>
            <person name="Mihaltcheva S."/>
            <person name="Morgado L.N."/>
            <person name="Niskanen T."/>
            <person name="Noordeloos M.E."/>
            <person name="Ohm R.A."/>
            <person name="Ortiz-Santana B."/>
            <person name="Ovrebo C."/>
            <person name="Racz N."/>
            <person name="Riley R."/>
            <person name="Savchenko A."/>
            <person name="Shiryaev A."/>
            <person name="Soop K."/>
            <person name="Spirin V."/>
            <person name="Szebenyi C."/>
            <person name="Tomsovsky M."/>
            <person name="Tulloss R.E."/>
            <person name="Uehling J."/>
            <person name="Grigoriev I.V."/>
            <person name="Vagvolgyi C."/>
            <person name="Papp T."/>
            <person name="Martin F.M."/>
            <person name="Miettinen O."/>
            <person name="Hibbett D.S."/>
            <person name="Nagy L.G."/>
        </authorList>
    </citation>
    <scope>NUCLEOTIDE SEQUENCE [LARGE SCALE GENOMIC DNA]</scope>
    <source>
        <strain evidence="2 4">CBS 962.96</strain>
    </source>
</reference>
<accession>A0A4S8LLI7</accession>
<protein>
    <recommendedName>
        <fullName evidence="1">DUF6570 domain-containing protein</fullName>
    </recommendedName>
</protein>
<sequence length="253" mass="28204">MIARCRSKVWIVKLNENGSEPMFDAHNICGISEVAGQRSLQRGLKGHLVVYPQNPSAMLELLPPPIEDLCSAGCVVFVGAEMPTKDWLKQYAKPLVFRKEKIQTALEWLKIHNPVYKDIQINYSLLNEMQSEELLPVDIDHILPEGESAAVTGRYDNGNDGYQPAKDVLFEGVVISDVSGNEPANVLRRAASKHVWQSGGSYIRYPHGSKPVSEFGNDQLFPMMYPCLFPYGLGGFGCPNRRVPVGMKVHVKH</sequence>
<organism evidence="2 4">
    <name type="scientific">Dendrothele bispora (strain CBS 962.96)</name>
    <dbReference type="NCBI Taxonomy" id="1314807"/>
    <lineage>
        <taxon>Eukaryota</taxon>
        <taxon>Fungi</taxon>
        <taxon>Dikarya</taxon>
        <taxon>Basidiomycota</taxon>
        <taxon>Agaricomycotina</taxon>
        <taxon>Agaricomycetes</taxon>
        <taxon>Agaricomycetidae</taxon>
        <taxon>Agaricales</taxon>
        <taxon>Agaricales incertae sedis</taxon>
        <taxon>Dendrothele</taxon>
    </lineage>
</organism>
<dbReference type="OrthoDB" id="3235800at2759"/>
<evidence type="ECO:0000313" key="2">
    <source>
        <dbReference type="EMBL" id="THU90136.1"/>
    </source>
</evidence>
<evidence type="ECO:0000313" key="3">
    <source>
        <dbReference type="EMBL" id="THU92269.1"/>
    </source>
</evidence>
<evidence type="ECO:0000259" key="1">
    <source>
        <dbReference type="Pfam" id="PF20209"/>
    </source>
</evidence>
<keyword evidence="4" id="KW-1185">Reference proteome</keyword>
<dbReference type="Proteomes" id="UP000297245">
    <property type="component" value="Unassembled WGS sequence"/>
</dbReference>
<dbReference type="EMBL" id="ML179284">
    <property type="protein sequence ID" value="THU92269.1"/>
    <property type="molecule type" value="Genomic_DNA"/>
</dbReference>
<dbReference type="AlphaFoldDB" id="A0A4S8LLI7"/>
<feature type="domain" description="DUF6570" evidence="1">
    <location>
        <begin position="1"/>
        <end position="126"/>
    </location>
</feature>
<dbReference type="InterPro" id="IPR046700">
    <property type="entry name" value="DUF6570"/>
</dbReference>
<proteinExistence type="predicted"/>
<gene>
    <name evidence="2" type="ORF">K435DRAFT_586934</name>
    <name evidence="3" type="ORF">K435DRAFT_608751</name>
</gene>